<evidence type="ECO:0000313" key="1">
    <source>
        <dbReference type="EMBL" id="ORE12383.1"/>
    </source>
</evidence>
<proteinExistence type="predicted"/>
<name>A0A1X0RJX6_RHIZD</name>
<reference evidence="1 2" key="1">
    <citation type="journal article" date="2016" name="Proc. Natl. Acad. Sci. U.S.A.">
        <title>Lipid metabolic changes in an early divergent fungus govern the establishment of a mutualistic symbiosis with endobacteria.</title>
        <authorList>
            <person name="Lastovetsky O.A."/>
            <person name="Gaspar M.L."/>
            <person name="Mondo S.J."/>
            <person name="LaButti K.M."/>
            <person name="Sandor L."/>
            <person name="Grigoriev I.V."/>
            <person name="Henry S.A."/>
            <person name="Pawlowska T.E."/>
        </authorList>
    </citation>
    <scope>NUCLEOTIDE SEQUENCE [LARGE SCALE GENOMIC DNA]</scope>
    <source>
        <strain evidence="1 2">ATCC 11559</strain>
    </source>
</reference>
<sequence>FTTKTGKGSAIDEFKNEVISMKVDEEQYPWVALQILMNIWTLNHLNASKRSVPIFKKVKCSPRRKIKKGTYRVYGDDIKEHFFCLIYEKGLTAGKAGKQLNIPRRTAYSWFEKDQK</sequence>
<evidence type="ECO:0000313" key="2">
    <source>
        <dbReference type="Proteomes" id="UP000242381"/>
    </source>
</evidence>
<dbReference type="Proteomes" id="UP000242381">
    <property type="component" value="Unassembled WGS sequence"/>
</dbReference>
<gene>
    <name evidence="1" type="ORF">BCV71DRAFT_240170</name>
</gene>
<organism evidence="1 2">
    <name type="scientific">Rhizopus microsporus</name>
    <dbReference type="NCBI Taxonomy" id="58291"/>
    <lineage>
        <taxon>Eukaryota</taxon>
        <taxon>Fungi</taxon>
        <taxon>Fungi incertae sedis</taxon>
        <taxon>Mucoromycota</taxon>
        <taxon>Mucoromycotina</taxon>
        <taxon>Mucoromycetes</taxon>
        <taxon>Mucorales</taxon>
        <taxon>Mucorineae</taxon>
        <taxon>Rhizopodaceae</taxon>
        <taxon>Rhizopus</taxon>
    </lineage>
</organism>
<dbReference type="AlphaFoldDB" id="A0A1X0RJX6"/>
<accession>A0A1X0RJX6</accession>
<dbReference type="EMBL" id="KV921682">
    <property type="protein sequence ID" value="ORE12383.1"/>
    <property type="molecule type" value="Genomic_DNA"/>
</dbReference>
<protein>
    <submittedName>
        <fullName evidence="1">Uncharacterized protein</fullName>
    </submittedName>
</protein>
<feature type="non-terminal residue" evidence="1">
    <location>
        <position position="1"/>
    </location>
</feature>